<evidence type="ECO:0000259" key="3">
    <source>
        <dbReference type="PROSITE" id="PS50157"/>
    </source>
</evidence>
<evidence type="ECO:0000256" key="2">
    <source>
        <dbReference type="SAM" id="MobiDB-lite"/>
    </source>
</evidence>
<dbReference type="PROSITE" id="PS50157">
    <property type="entry name" value="ZINC_FINGER_C2H2_2"/>
    <property type="match status" value="1"/>
</dbReference>
<protein>
    <submittedName>
        <fullName evidence="4">KRAB</fullName>
    </submittedName>
</protein>
<accession>A0A6J8AYQ7</accession>
<organism evidence="4 5">
    <name type="scientific">Mytilus coruscus</name>
    <name type="common">Sea mussel</name>
    <dbReference type="NCBI Taxonomy" id="42192"/>
    <lineage>
        <taxon>Eukaryota</taxon>
        <taxon>Metazoa</taxon>
        <taxon>Spiralia</taxon>
        <taxon>Lophotrochozoa</taxon>
        <taxon>Mollusca</taxon>
        <taxon>Bivalvia</taxon>
        <taxon>Autobranchia</taxon>
        <taxon>Pteriomorphia</taxon>
        <taxon>Mytilida</taxon>
        <taxon>Mytiloidea</taxon>
        <taxon>Mytilidae</taxon>
        <taxon>Mytilinae</taxon>
        <taxon>Mytilus</taxon>
    </lineage>
</organism>
<evidence type="ECO:0000313" key="4">
    <source>
        <dbReference type="EMBL" id="CAC5375885.1"/>
    </source>
</evidence>
<evidence type="ECO:0000313" key="5">
    <source>
        <dbReference type="Proteomes" id="UP000507470"/>
    </source>
</evidence>
<keyword evidence="1" id="KW-0862">Zinc</keyword>
<sequence>MDNRLYLFKGRNGKWERQYRRKLLPCIQSKPEDEYLRFIFECKPCSVTLTDIMKCSESDLRDGTRKLLKAEKIFQDKNDKIPTSKSTYLRKKSSVMNKKFSVKKTMKKSSNRTFYKLASSYNSLKSIFMKRHCRIKTRKPVSYVNAYQKKSKLSKISESEMASNDTVLTGERVFDQLNMKHTPNLVDKRSQSNECNLGFKETAKPLMTKDVPHKTFYSLLKESSDITEMFCDLNRANFSVSRESDITLQHCEPPKEYKLSSAYKNSSFRSQKQNLSESPIDIHFLNTPFQCTECEVIFPTRNVAFRHSRHCHTEKDCKLIALLPVREKDFQNEMEHPYQTENSFARIRDFKALKKESECFCCCYCYLSKESIVSINEHIEQTHNKIVLYICLLCDKTIHGYKQGLIPHFEFEHPNQIIQYRPVSDFYNVKNANIKPHEGRDKYIQNENSQRTCNKVSFSDIDYVVSTEADSTVTEDEIVQRNNYNFTKNKQEKFLPTLKEQTQDRTIISEKNPDKNTPDEGTEKGDKRDNPIHNTLNELTGEAMSNNALGIRIVDVMSLHPKSNIDNILWHGSESPSITSIQTNEKTSNGVHKTERLEETSEKQNIFNRSQYFSRKWSSKSCTYSACNVDPLLLSHMTDLLHITQIEIKNLFDCSLCYKRSPDAKNQWNESILGFKETAKPLMTKDVPHKAFYSLLKASKKRLRLIEVHVGDIHIRNDKYANETAIYICSRCKENMPALFFVDDHLNSKHKDLFVTLNSKMNERKESEIVRNSIDDVHLCLAIDTNLYNAVQNTLQEKITKKELNKKLDCHSTKPNESEDGELLATTKQLIEKTNVGESSQSKEKCSNSNKTGFNISYIKNVDKVTGVIRSPFNSHDPSLYQTKQSHTKTDGAQPTTSKTMPVTGKPELNCRISKTQQLIAVSSSCDKHAVNDETKIQSPDDDVFIIDEMCTDNKRICNSMRKSALAPLRQQEVFVGSRNPCKEHFNHFIDEVVYQGTSVDNTIMHSGFTVQPIRPVVYPQLPAVINSHKNKNANYKSISKGDTYHIQTNQCTQKLYPGIQNSGKKQHHYRNLFPVDNRVDVKNDHRMLTKLATNNESYHQGVRMTSLNPSQNNYNKECINHRSEKSAQRTCIHTHQLGNHTQYPLSTGQYNVINERNRETADCFTSKTNENKHGFPSCIMFRDQQTCNENDRANFPLSRCTHRTISNGIHSKSNLRPVIPYANYRTYPTRTLHEQPITDGPMSMNQRFIRRYPLNNHWHNQKRREPVIYSQKFCQPRSATSSYFKNQTIFPENEHPYNLPLQNVNIEELRQSRPSTWRDCDRVQQDCLSHMEIQTTSREYSDDTSPAKYDMCKFSPVGQHRLCERTPNFL</sequence>
<keyword evidence="1" id="KW-0863">Zinc-finger</keyword>
<gene>
    <name evidence="4" type="ORF">MCOR_12738</name>
</gene>
<dbReference type="OrthoDB" id="6076205at2759"/>
<feature type="region of interest" description="Disordered" evidence="2">
    <location>
        <begin position="499"/>
        <end position="534"/>
    </location>
</feature>
<feature type="compositionally biased region" description="Polar residues" evidence="2">
    <location>
        <begin position="876"/>
        <end position="901"/>
    </location>
</feature>
<dbReference type="EMBL" id="CACVKT020002165">
    <property type="protein sequence ID" value="CAC5375885.1"/>
    <property type="molecule type" value="Genomic_DNA"/>
</dbReference>
<feature type="compositionally biased region" description="Basic and acidic residues" evidence="2">
    <location>
        <begin position="501"/>
        <end position="531"/>
    </location>
</feature>
<dbReference type="SMART" id="SM00355">
    <property type="entry name" value="ZnF_C2H2"/>
    <property type="match status" value="4"/>
</dbReference>
<proteinExistence type="predicted"/>
<dbReference type="Proteomes" id="UP000507470">
    <property type="component" value="Unassembled WGS sequence"/>
</dbReference>
<keyword evidence="5" id="KW-1185">Reference proteome</keyword>
<evidence type="ECO:0000256" key="1">
    <source>
        <dbReference type="PROSITE-ProRule" id="PRU00042"/>
    </source>
</evidence>
<name>A0A6J8AYQ7_MYTCO</name>
<feature type="region of interest" description="Disordered" evidence="2">
    <location>
        <begin position="876"/>
        <end position="906"/>
    </location>
</feature>
<dbReference type="PROSITE" id="PS00028">
    <property type="entry name" value="ZINC_FINGER_C2H2_1"/>
    <property type="match status" value="1"/>
</dbReference>
<dbReference type="GO" id="GO:0008270">
    <property type="term" value="F:zinc ion binding"/>
    <property type="evidence" value="ECO:0007669"/>
    <property type="project" value="UniProtKB-KW"/>
</dbReference>
<keyword evidence="1" id="KW-0479">Metal-binding</keyword>
<feature type="domain" description="C2H2-type" evidence="3">
    <location>
        <begin position="289"/>
        <end position="317"/>
    </location>
</feature>
<dbReference type="InterPro" id="IPR013087">
    <property type="entry name" value="Znf_C2H2_type"/>
</dbReference>
<reference evidence="4 5" key="1">
    <citation type="submission" date="2020-06" db="EMBL/GenBank/DDBJ databases">
        <authorList>
            <person name="Li R."/>
            <person name="Bekaert M."/>
        </authorList>
    </citation>
    <scope>NUCLEOTIDE SEQUENCE [LARGE SCALE GENOMIC DNA]</scope>
    <source>
        <strain evidence="5">wild</strain>
    </source>
</reference>